<dbReference type="InParanoid" id="A0A167QSN9"/>
<dbReference type="RefSeq" id="XP_018298237.1">
    <property type="nucleotide sequence ID" value="XM_018430345.1"/>
</dbReference>
<reference evidence="2" key="1">
    <citation type="submission" date="2015-06" db="EMBL/GenBank/DDBJ databases">
        <title>Expansion of signal transduction pathways in fungi by whole-genome duplication.</title>
        <authorList>
            <consortium name="DOE Joint Genome Institute"/>
            <person name="Corrochano L.M."/>
            <person name="Kuo A."/>
            <person name="Marcet-Houben M."/>
            <person name="Polaino S."/>
            <person name="Salamov A."/>
            <person name="Villalobos J.M."/>
            <person name="Alvarez M.I."/>
            <person name="Avalos J."/>
            <person name="Benito E.P."/>
            <person name="Benoit I."/>
            <person name="Burger G."/>
            <person name="Camino L.P."/>
            <person name="Canovas D."/>
            <person name="Cerda-Olmedo E."/>
            <person name="Cheng J.-F."/>
            <person name="Dominguez A."/>
            <person name="Elias M."/>
            <person name="Eslava A.P."/>
            <person name="Glaser F."/>
            <person name="Grimwood J."/>
            <person name="Gutierrez G."/>
            <person name="Heitman J."/>
            <person name="Henrissat B."/>
            <person name="Iturriaga E.A."/>
            <person name="Lang B.F."/>
            <person name="Lavin J.L."/>
            <person name="Lee S."/>
            <person name="Li W."/>
            <person name="Lindquist E."/>
            <person name="Lopez-Garcia S."/>
            <person name="Luque E.M."/>
            <person name="Marcos A.T."/>
            <person name="Martin J."/>
            <person name="McCluskey K."/>
            <person name="Medina H.R."/>
            <person name="Miralles-Duran A."/>
            <person name="Miyazaki A."/>
            <person name="Munoz-Torres E."/>
            <person name="Oguiza J.A."/>
            <person name="Ohm R."/>
            <person name="Olmedo M."/>
            <person name="Orejas M."/>
            <person name="Ortiz-Castellanos L."/>
            <person name="Pisabarro A.G."/>
            <person name="Rodriguez-Romero J."/>
            <person name="Ruiz-Herrera J."/>
            <person name="Ruiz-Vazquez R."/>
            <person name="Sanz C."/>
            <person name="Schackwitz W."/>
            <person name="Schmutz J."/>
            <person name="Shahriari M."/>
            <person name="Shelest E."/>
            <person name="Silva-Franco F."/>
            <person name="Soanes D."/>
            <person name="Syed K."/>
            <person name="Tagua V.G."/>
            <person name="Talbot N.J."/>
            <person name="Thon M."/>
            <person name="De vries R.P."/>
            <person name="Wiebenga A."/>
            <person name="Yadav J.S."/>
            <person name="Braun E.L."/>
            <person name="Baker S."/>
            <person name="Garre V."/>
            <person name="Horwitz B."/>
            <person name="Torres-Martinez S."/>
            <person name="Idnurm A."/>
            <person name="Herrera-Estrella A."/>
            <person name="Gabaldon T."/>
            <person name="Grigoriev I.V."/>
        </authorList>
    </citation>
    <scope>NUCLEOTIDE SEQUENCE [LARGE SCALE GENOMIC DNA]</scope>
    <source>
        <strain evidence="2">NRRL 1555(-)</strain>
    </source>
</reference>
<proteinExistence type="predicted"/>
<dbReference type="Proteomes" id="UP000077315">
    <property type="component" value="Unassembled WGS sequence"/>
</dbReference>
<evidence type="ECO:0000313" key="1">
    <source>
        <dbReference type="EMBL" id="OAD80197.1"/>
    </source>
</evidence>
<dbReference type="AlphaFoldDB" id="A0A167QSN9"/>
<name>A0A167QSN9_PHYB8</name>
<dbReference type="EMBL" id="KV440972">
    <property type="protein sequence ID" value="OAD80197.1"/>
    <property type="molecule type" value="Genomic_DNA"/>
</dbReference>
<gene>
    <name evidence="1" type="ORF">PHYBLDRAFT_140200</name>
</gene>
<sequence>MKKVANDFDNKNSHSSIKLQALENVKYPRKHKDNSRSKYLPKDFGHPIRCHQKQYDYHISVGKSFKYQPDFYVSHEMVNDVKSGFSSTADRLCGFWVLAHLIYKDQNKFPLKKIIQHGSQLDHSNTSNISNTNTNTNTNFISSASTQTILTLPQQSFFYLPFPTIKLNNNNNL</sequence>
<dbReference type="VEuPathDB" id="FungiDB:PHYBLDRAFT_140200"/>
<evidence type="ECO:0000313" key="2">
    <source>
        <dbReference type="Proteomes" id="UP000077315"/>
    </source>
</evidence>
<dbReference type="GeneID" id="28991251"/>
<accession>A0A167QSN9</accession>
<keyword evidence="2" id="KW-1185">Reference proteome</keyword>
<organism evidence="1 2">
    <name type="scientific">Phycomyces blakesleeanus (strain ATCC 8743b / DSM 1359 / FGSC 10004 / NBRC 33097 / NRRL 1555)</name>
    <dbReference type="NCBI Taxonomy" id="763407"/>
    <lineage>
        <taxon>Eukaryota</taxon>
        <taxon>Fungi</taxon>
        <taxon>Fungi incertae sedis</taxon>
        <taxon>Mucoromycota</taxon>
        <taxon>Mucoromycotina</taxon>
        <taxon>Mucoromycetes</taxon>
        <taxon>Mucorales</taxon>
        <taxon>Phycomycetaceae</taxon>
        <taxon>Phycomyces</taxon>
    </lineage>
</organism>
<protein>
    <submittedName>
        <fullName evidence="1">Uncharacterized protein</fullName>
    </submittedName>
</protein>